<reference evidence="2 3" key="1">
    <citation type="journal article" date="2015" name="Nature">
        <title>rRNA introns, odd ribosomes, and small enigmatic genomes across a large radiation of phyla.</title>
        <authorList>
            <person name="Brown C.T."/>
            <person name="Hug L.A."/>
            <person name="Thomas B.C."/>
            <person name="Sharon I."/>
            <person name="Castelle C.J."/>
            <person name="Singh A."/>
            <person name="Wilkins M.J."/>
            <person name="Williams K.H."/>
            <person name="Banfield J.F."/>
        </authorList>
    </citation>
    <scope>NUCLEOTIDE SEQUENCE [LARGE SCALE GENOMIC DNA]</scope>
</reference>
<dbReference type="AlphaFoldDB" id="A0A0G1XNE6"/>
<protein>
    <recommendedName>
        <fullName evidence="1">DUF4349 domain-containing protein</fullName>
    </recommendedName>
</protein>
<evidence type="ECO:0000313" key="3">
    <source>
        <dbReference type="Proteomes" id="UP000034054"/>
    </source>
</evidence>
<proteinExistence type="predicted"/>
<organism evidence="2 3">
    <name type="scientific">Candidatus Uhrbacteria bacterium GW2011_GWA2_52_8d</name>
    <dbReference type="NCBI Taxonomy" id="1618979"/>
    <lineage>
        <taxon>Bacteria</taxon>
        <taxon>Candidatus Uhriibacteriota</taxon>
    </lineage>
</organism>
<dbReference type="EMBL" id="LCRH01000027">
    <property type="protein sequence ID" value="KKW32466.1"/>
    <property type="molecule type" value="Genomic_DNA"/>
</dbReference>
<comment type="caution">
    <text evidence="2">The sequence shown here is derived from an EMBL/GenBank/DDBJ whole genome shotgun (WGS) entry which is preliminary data.</text>
</comment>
<sequence>MTFKAVLPWLQRGLAIVGLAAILAFVGQNLFTLFSVSTSSTDPYVGNFYSLSAPSDLALEYIQEGTQIQRESDEVLAAEVDQKIIKTGSLDLVVNHADESLAAVESLTQSKSGYVQTSTIQEHQDGTLSGYVTIRVPADIFDATIEELKALAVVVERETTSAEDVTEQYIDLAARLKNAQAQETRYVEILDVAKTVDEILQIESALGNIRGYIKP</sequence>
<gene>
    <name evidence="2" type="ORF">UY76_C0027G0003</name>
</gene>
<feature type="domain" description="DUF4349" evidence="1">
    <location>
        <begin position="82"/>
        <end position="212"/>
    </location>
</feature>
<dbReference type="InterPro" id="IPR025645">
    <property type="entry name" value="DUF4349"/>
</dbReference>
<evidence type="ECO:0000313" key="2">
    <source>
        <dbReference type="EMBL" id="KKW32466.1"/>
    </source>
</evidence>
<evidence type="ECO:0000259" key="1">
    <source>
        <dbReference type="Pfam" id="PF14257"/>
    </source>
</evidence>
<dbReference type="Pfam" id="PF14257">
    <property type="entry name" value="DUF4349"/>
    <property type="match status" value="1"/>
</dbReference>
<accession>A0A0G1XNE6</accession>
<dbReference type="Proteomes" id="UP000034054">
    <property type="component" value="Unassembled WGS sequence"/>
</dbReference>
<name>A0A0G1XNE6_9BACT</name>